<reference evidence="10 11" key="1">
    <citation type="submission" date="2015-12" db="EMBL/GenBank/DDBJ databases">
        <title>Dictyostelia acquired genes for synthesis and detection of signals that induce cell-type specialization by lateral gene transfer from prokaryotes.</title>
        <authorList>
            <person name="Gloeckner G."/>
            <person name="Schaap P."/>
        </authorList>
    </citation>
    <scope>NUCLEOTIDE SEQUENCE [LARGE SCALE GENOMIC DNA]</scope>
    <source>
        <strain evidence="10 11">TK</strain>
    </source>
</reference>
<evidence type="ECO:0000256" key="4">
    <source>
        <dbReference type="ARBA" id="ARBA00022741"/>
    </source>
</evidence>
<dbReference type="InterPro" id="IPR017441">
    <property type="entry name" value="Protein_kinase_ATP_BS"/>
</dbReference>
<organism evidence="10 11">
    <name type="scientific">Tieghemostelium lacteum</name>
    <name type="common">Slime mold</name>
    <name type="synonym">Dictyostelium lacteum</name>
    <dbReference type="NCBI Taxonomy" id="361077"/>
    <lineage>
        <taxon>Eukaryota</taxon>
        <taxon>Amoebozoa</taxon>
        <taxon>Evosea</taxon>
        <taxon>Eumycetozoa</taxon>
        <taxon>Dictyostelia</taxon>
        <taxon>Dictyosteliales</taxon>
        <taxon>Raperosteliaceae</taxon>
        <taxon>Tieghemostelium</taxon>
    </lineage>
</organism>
<evidence type="ECO:0000256" key="1">
    <source>
        <dbReference type="ARBA" id="ARBA00005354"/>
    </source>
</evidence>
<feature type="binding site" evidence="7">
    <location>
        <position position="37"/>
    </location>
    <ligand>
        <name>ATP</name>
        <dbReference type="ChEBI" id="CHEBI:30616"/>
    </ligand>
</feature>
<gene>
    <name evidence="10" type="ORF">DLAC_02550</name>
</gene>
<dbReference type="PROSITE" id="PS50011">
    <property type="entry name" value="PROTEIN_KINASE_DOM"/>
    <property type="match status" value="1"/>
</dbReference>
<dbReference type="FunFam" id="3.30.200.20:FF:000315">
    <property type="entry name" value="Calcium-dependent protein kinase 3"/>
    <property type="match status" value="1"/>
</dbReference>
<evidence type="ECO:0000256" key="3">
    <source>
        <dbReference type="ARBA" id="ARBA00022679"/>
    </source>
</evidence>
<dbReference type="SMART" id="SM00220">
    <property type="entry name" value="S_TKc"/>
    <property type="match status" value="1"/>
</dbReference>
<dbReference type="OMA" id="WKAADPP"/>
<evidence type="ECO:0000256" key="2">
    <source>
        <dbReference type="ARBA" id="ARBA00022527"/>
    </source>
</evidence>
<keyword evidence="3" id="KW-0808">Transferase</keyword>
<evidence type="ECO:0000313" key="10">
    <source>
        <dbReference type="EMBL" id="KYR00537.1"/>
    </source>
</evidence>
<proteinExistence type="inferred from homology"/>
<protein>
    <submittedName>
        <fullName evidence="10">Myosin light chain kinase</fullName>
    </submittedName>
</protein>
<dbReference type="InterPro" id="IPR008271">
    <property type="entry name" value="Ser/Thr_kinase_AS"/>
</dbReference>
<dbReference type="PANTHER" id="PTHR24347">
    <property type="entry name" value="SERINE/THREONINE-PROTEIN KINASE"/>
    <property type="match status" value="1"/>
</dbReference>
<dbReference type="Pfam" id="PF00069">
    <property type="entry name" value="Pkinase"/>
    <property type="match status" value="1"/>
</dbReference>
<evidence type="ECO:0000313" key="11">
    <source>
        <dbReference type="Proteomes" id="UP000076078"/>
    </source>
</evidence>
<dbReference type="CDD" id="cd05117">
    <property type="entry name" value="STKc_CAMK"/>
    <property type="match status" value="1"/>
</dbReference>
<evidence type="ECO:0000256" key="5">
    <source>
        <dbReference type="ARBA" id="ARBA00022777"/>
    </source>
</evidence>
<dbReference type="AlphaFoldDB" id="A0A152A352"/>
<accession>A0A152A352</accession>
<feature type="domain" description="Protein kinase" evidence="9">
    <location>
        <begin position="8"/>
        <end position="265"/>
    </location>
</feature>
<dbReference type="STRING" id="361077.A0A152A352"/>
<keyword evidence="6 7" id="KW-0067">ATP-binding</keyword>
<dbReference type="InParanoid" id="A0A152A352"/>
<evidence type="ECO:0000256" key="7">
    <source>
        <dbReference type="PROSITE-ProRule" id="PRU10141"/>
    </source>
</evidence>
<keyword evidence="11" id="KW-1185">Reference proteome</keyword>
<sequence>MTEIEKAYEFKKELGRGAFSIVYLGTHRATGLQYAIKVINKQDLGKDYEKNLKMEVDILKRVNHPNIIALKELFDTPTNLYLVMELVTGGELFDKIVEKGSYSESDASKLVRKIVSAVEYLHNINIVHRDLKPENLLLKNERDHLEVAIADFGLSKIIGQSVVMQTACGTPSYVAPEVLHATGYDKEVDMWSIGVITYILLCGFPPFYGDSVPEIFEQIMEANFDYPEEYWGSISKEAKDFISKLLVVDVGKRLSAKAALAHPWLANNANVSTTALPNFAGKMKEYVKERQSTLQKLNG</sequence>
<evidence type="ECO:0000256" key="8">
    <source>
        <dbReference type="RuleBase" id="RU000304"/>
    </source>
</evidence>
<comment type="similarity">
    <text evidence="1">Belongs to the protein kinase superfamily. CAMK Ser/Thr protein kinase family. CaMK subfamily.</text>
</comment>
<dbReference type="OrthoDB" id="40902at2759"/>
<comment type="caution">
    <text evidence="10">The sequence shown here is derived from an EMBL/GenBank/DDBJ whole genome shotgun (WGS) entry which is preliminary data.</text>
</comment>
<dbReference type="EMBL" id="LODT01000013">
    <property type="protein sequence ID" value="KYR00537.1"/>
    <property type="molecule type" value="Genomic_DNA"/>
</dbReference>
<dbReference type="InterPro" id="IPR011009">
    <property type="entry name" value="Kinase-like_dom_sf"/>
</dbReference>
<keyword evidence="2 8" id="KW-0723">Serine/threonine-protein kinase</keyword>
<dbReference type="GO" id="GO:0004674">
    <property type="term" value="F:protein serine/threonine kinase activity"/>
    <property type="evidence" value="ECO:0007669"/>
    <property type="project" value="UniProtKB-KW"/>
</dbReference>
<dbReference type="Proteomes" id="UP000076078">
    <property type="component" value="Unassembled WGS sequence"/>
</dbReference>
<dbReference type="PROSITE" id="PS00107">
    <property type="entry name" value="PROTEIN_KINASE_ATP"/>
    <property type="match status" value="1"/>
</dbReference>
<dbReference type="InterPro" id="IPR000719">
    <property type="entry name" value="Prot_kinase_dom"/>
</dbReference>
<name>A0A152A352_TIELA</name>
<keyword evidence="5 10" id="KW-0418">Kinase</keyword>
<dbReference type="FunFam" id="1.10.510.10:FF:000026">
    <property type="entry name" value="Calcium/calmodulin-dependent protein kinase type 1"/>
    <property type="match status" value="1"/>
</dbReference>
<dbReference type="FunCoup" id="A0A152A352">
    <property type="interactions" value="144"/>
</dbReference>
<dbReference type="PROSITE" id="PS00108">
    <property type="entry name" value="PROTEIN_KINASE_ST"/>
    <property type="match status" value="1"/>
</dbReference>
<dbReference type="GO" id="GO:0005524">
    <property type="term" value="F:ATP binding"/>
    <property type="evidence" value="ECO:0007669"/>
    <property type="project" value="UniProtKB-UniRule"/>
</dbReference>
<evidence type="ECO:0000259" key="9">
    <source>
        <dbReference type="PROSITE" id="PS50011"/>
    </source>
</evidence>
<evidence type="ECO:0000256" key="6">
    <source>
        <dbReference type="ARBA" id="ARBA00022840"/>
    </source>
</evidence>
<dbReference type="Gene3D" id="1.10.510.10">
    <property type="entry name" value="Transferase(Phosphotransferase) domain 1"/>
    <property type="match status" value="1"/>
</dbReference>
<keyword evidence="4 7" id="KW-0547">Nucleotide-binding</keyword>
<dbReference type="SUPFAM" id="SSF56112">
    <property type="entry name" value="Protein kinase-like (PK-like)"/>
    <property type="match status" value="1"/>
</dbReference>